<keyword evidence="2" id="KW-0812">Transmembrane</keyword>
<dbReference type="AlphaFoldDB" id="A0AA39I7Q2"/>
<sequence length="172" mass="18893">MVPSFASKFAQASLVYLMLCATLLVTGFLQCSKRKRPLPAARYPSILQKKTATPVAGAIVNSKSKSMDLKEMKAEMCASDRAQKSKVEHTEVLTLNEKDDDSSEEEGSRVESSEYVMQELQAEKKVRPAPSQSMFVDIQKTQSDEEDDTCNVSSMTQASDARESGEAKDVVA</sequence>
<comment type="caution">
    <text evidence="3">The sequence shown here is derived from an EMBL/GenBank/DDBJ whole genome shotgun (WGS) entry which is preliminary data.</text>
</comment>
<proteinExistence type="predicted"/>
<feature type="compositionally biased region" description="Basic and acidic residues" evidence="1">
    <location>
        <begin position="160"/>
        <end position="172"/>
    </location>
</feature>
<feature type="region of interest" description="Disordered" evidence="1">
    <location>
        <begin position="78"/>
        <end position="172"/>
    </location>
</feature>
<dbReference type="EMBL" id="JAUCMV010000002">
    <property type="protein sequence ID" value="KAK0419347.1"/>
    <property type="molecule type" value="Genomic_DNA"/>
</dbReference>
<reference evidence="3" key="1">
    <citation type="submission" date="2023-06" db="EMBL/GenBank/DDBJ databases">
        <title>Genomic analysis of the entomopathogenic nematode Steinernema hermaphroditum.</title>
        <authorList>
            <person name="Schwarz E.M."/>
            <person name="Heppert J.K."/>
            <person name="Baniya A."/>
            <person name="Schwartz H.T."/>
            <person name="Tan C.-H."/>
            <person name="Antoshechkin I."/>
            <person name="Sternberg P.W."/>
            <person name="Goodrich-Blair H."/>
            <person name="Dillman A.R."/>
        </authorList>
    </citation>
    <scope>NUCLEOTIDE SEQUENCE</scope>
    <source>
        <strain evidence="3">PS9179</strain>
        <tissue evidence="3">Whole animal</tissue>
    </source>
</reference>
<feature type="transmembrane region" description="Helical" evidence="2">
    <location>
        <begin position="12"/>
        <end position="29"/>
    </location>
</feature>
<feature type="compositionally biased region" description="Polar residues" evidence="1">
    <location>
        <begin position="150"/>
        <end position="159"/>
    </location>
</feature>
<evidence type="ECO:0000256" key="2">
    <source>
        <dbReference type="SAM" id="Phobius"/>
    </source>
</evidence>
<evidence type="ECO:0000256" key="1">
    <source>
        <dbReference type="SAM" id="MobiDB-lite"/>
    </source>
</evidence>
<keyword evidence="2" id="KW-0472">Membrane</keyword>
<accession>A0AA39I7Q2</accession>
<gene>
    <name evidence="3" type="ORF">QR680_014098</name>
</gene>
<feature type="compositionally biased region" description="Basic and acidic residues" evidence="1">
    <location>
        <begin position="81"/>
        <end position="91"/>
    </location>
</feature>
<evidence type="ECO:0000313" key="4">
    <source>
        <dbReference type="Proteomes" id="UP001175271"/>
    </source>
</evidence>
<dbReference type="Proteomes" id="UP001175271">
    <property type="component" value="Unassembled WGS sequence"/>
</dbReference>
<protein>
    <submittedName>
        <fullName evidence="3">Uncharacterized protein</fullName>
    </submittedName>
</protein>
<organism evidence="3 4">
    <name type="scientific">Steinernema hermaphroditum</name>
    <dbReference type="NCBI Taxonomy" id="289476"/>
    <lineage>
        <taxon>Eukaryota</taxon>
        <taxon>Metazoa</taxon>
        <taxon>Ecdysozoa</taxon>
        <taxon>Nematoda</taxon>
        <taxon>Chromadorea</taxon>
        <taxon>Rhabditida</taxon>
        <taxon>Tylenchina</taxon>
        <taxon>Panagrolaimomorpha</taxon>
        <taxon>Strongyloidoidea</taxon>
        <taxon>Steinernematidae</taxon>
        <taxon>Steinernema</taxon>
    </lineage>
</organism>
<evidence type="ECO:0000313" key="3">
    <source>
        <dbReference type="EMBL" id="KAK0419347.1"/>
    </source>
</evidence>
<keyword evidence="2" id="KW-1133">Transmembrane helix</keyword>
<name>A0AA39I7Q2_9BILA</name>
<keyword evidence="4" id="KW-1185">Reference proteome</keyword>